<sequence>MHSGADTKNSSAFSLRSALTSLQNSAIRQGTKLMKGLKVLVHHADPSQQRRWQEEKLLCVTTSIPPCLTRTAKNVNALGDP</sequence>
<name>A2C784_PROM3</name>
<accession>A2C784</accession>
<gene>
    <name evidence="1" type="ordered locus">P9303_05921</name>
</gene>
<dbReference type="AlphaFoldDB" id="A2C784"/>
<evidence type="ECO:0000313" key="2">
    <source>
        <dbReference type="Proteomes" id="UP000002274"/>
    </source>
</evidence>
<dbReference type="Proteomes" id="UP000002274">
    <property type="component" value="Chromosome"/>
</dbReference>
<dbReference type="STRING" id="59922.P9303_05921"/>
<reference evidence="1 2" key="1">
    <citation type="journal article" date="2007" name="PLoS Genet.">
        <title>Patterns and implications of gene gain and loss in the evolution of Prochlorococcus.</title>
        <authorList>
            <person name="Kettler G.C."/>
            <person name="Martiny A.C."/>
            <person name="Huang K."/>
            <person name="Zucker J."/>
            <person name="Coleman M.L."/>
            <person name="Rodrigue S."/>
            <person name="Chen F."/>
            <person name="Lapidus A."/>
            <person name="Ferriera S."/>
            <person name="Johnson J."/>
            <person name="Steglich C."/>
            <person name="Church G.M."/>
            <person name="Richardson P."/>
            <person name="Chisholm S.W."/>
        </authorList>
    </citation>
    <scope>NUCLEOTIDE SEQUENCE [LARGE SCALE GENOMIC DNA]</scope>
    <source>
        <strain evidence="1 2">MIT 9303</strain>
    </source>
</reference>
<dbReference type="EMBL" id="CP000554">
    <property type="protein sequence ID" value="ABM77344.1"/>
    <property type="molecule type" value="Genomic_DNA"/>
</dbReference>
<protein>
    <submittedName>
        <fullName evidence="1">Uncharacterized protein</fullName>
    </submittedName>
</protein>
<dbReference type="HOGENOM" id="CLU_195298_0_0_3"/>
<evidence type="ECO:0000313" key="1">
    <source>
        <dbReference type="EMBL" id="ABM77344.1"/>
    </source>
</evidence>
<proteinExistence type="predicted"/>
<organism evidence="1 2">
    <name type="scientific">Prochlorococcus marinus (strain MIT 9303)</name>
    <dbReference type="NCBI Taxonomy" id="59922"/>
    <lineage>
        <taxon>Bacteria</taxon>
        <taxon>Bacillati</taxon>
        <taxon>Cyanobacteriota</taxon>
        <taxon>Cyanophyceae</taxon>
        <taxon>Synechococcales</taxon>
        <taxon>Prochlorococcaceae</taxon>
        <taxon>Prochlorococcus</taxon>
    </lineage>
</organism>
<dbReference type="KEGG" id="pmf:P9303_05921"/>